<dbReference type="GO" id="GO:0098719">
    <property type="term" value="P:sodium ion import across plasma membrane"/>
    <property type="evidence" value="ECO:0007669"/>
    <property type="project" value="TreeGrafter"/>
</dbReference>
<evidence type="ECO:0000256" key="2">
    <source>
        <dbReference type="ARBA" id="ARBA00022448"/>
    </source>
</evidence>
<keyword evidence="6" id="KW-0915">Sodium</keyword>
<keyword evidence="4 11" id="KW-0812">Transmembrane</keyword>
<dbReference type="Gene3D" id="6.10.140.1330">
    <property type="match status" value="1"/>
</dbReference>
<keyword evidence="2" id="KW-0813">Transport</keyword>
<dbReference type="Proteomes" id="UP001165065">
    <property type="component" value="Unassembled WGS sequence"/>
</dbReference>
<keyword evidence="3" id="KW-1003">Cell membrane</keyword>
<keyword evidence="5 11" id="KW-1133">Transmembrane helix</keyword>
<accession>A0A9W7G5F9</accession>
<feature type="transmembrane region" description="Helical" evidence="11">
    <location>
        <begin position="474"/>
        <end position="492"/>
    </location>
</feature>
<dbReference type="InterPro" id="IPR014710">
    <property type="entry name" value="RmlC-like_jellyroll"/>
</dbReference>
<dbReference type="Pfam" id="PF00027">
    <property type="entry name" value="cNMP_binding"/>
    <property type="match status" value="1"/>
</dbReference>
<reference evidence="14" key="1">
    <citation type="journal article" date="2023" name="Commun. Biol.">
        <title>Genome analysis of Parmales, the sister group of diatoms, reveals the evolutionary specialization of diatoms from phago-mixotrophs to photoautotrophs.</title>
        <authorList>
            <person name="Ban H."/>
            <person name="Sato S."/>
            <person name="Yoshikawa S."/>
            <person name="Yamada K."/>
            <person name="Nakamura Y."/>
            <person name="Ichinomiya M."/>
            <person name="Sato N."/>
            <person name="Blanc-Mathieu R."/>
            <person name="Endo H."/>
            <person name="Kuwata A."/>
            <person name="Ogata H."/>
        </authorList>
    </citation>
    <scope>NUCLEOTIDE SEQUENCE [LARGE SCALE GENOMIC DNA]</scope>
</reference>
<dbReference type="GO" id="GO:0015386">
    <property type="term" value="F:potassium:proton antiporter activity"/>
    <property type="evidence" value="ECO:0007669"/>
    <property type="project" value="TreeGrafter"/>
</dbReference>
<sequence length="1383" mass="153239">MGDQHYDYDYGIDYDYEYNYDPSDARNLASSPADALDIVGSNSTNGTDHNGEYHHAHAYYEDSLLAPFALLLFGAILRHSTREIPIPYTMQLLITGLVLGLGAKEDMNWWGMATEDGETDSALHKSINGLAKLDAHLMLHIFLPPLIFESAASLEWHLFDKAKTYIACLAGPGILVATLLTAQVLNLLHRDMKMSPLEHCPVEASYSVWPPAAGLLIGVILSATDPVAVVALLKELGVKASLSTSIEGESLFNDGTALVIFLIVVGMVDGSDTSSGAVDYISKFIVMSFGGMIWGTVFGFIIVTWLGVIFNDAMSEITITMSSAYLCFYLAERVLGVSGVIAVVCYGLYFGSIGRTRVSPEVAHFLEEFWELLAFFGNTLIFVIAGIVIGRDVDGDLLTGSNVGKLFLIYVGCSIVRGFVIGLVYSFLSKCGVPLQKEDQVIAWWGGLRGAVGLALAMMVFANDCVPKEIRDYTLFYTSGIVILTVCVNSLSMPNLVSFMEMDRVAPSRQMVFDQAMRNLRAAGDKQEAILRSDHVFDSAVWDVVRSYYFEVPKAKQAIEQGVKNTSDKQKLEAKEARRRVLMICKKSYWKQFQDGLLGNHAVKYLMHHTDIAIDNECEINEWDTFSTLLKFNSSINNERREEQGTELDAKSKKRRTLLKMLDSVLTICVILVLVIVACVWSIFTEDTDNKEMTAYRVFEYVSTFIFTVELTVRLYCLGDFHSFIADPYTVVDSLVVVLDLLLLLAGDVLGSAGSFTKGLRVIRFVRLIRLVRFARLAKKIQDTNLEAVSDTKSLWDKSEGVAKNYKRRILYNQLQHGYDVASGFKIAREEALDLLSGLLGSATRFQAIRDEIEEDLKSVRSSLLDMQRLYSEIASSITTGIAARTVLNKQRHAIHDLFHEGMLDKSEMDKMIGSVEYQMKRLQYQPPVISMPAKEDLLKQIPWLECLSMDQLSGAVDSFEDSVFTRGDVLLKQDDMDDTVYVLARGTVVVELETQLGEKIELDELGMGSVFGEISWALKSSRGASIIATSPGLLFKIAGSKLTQLANQNPDLSDRLWDTCGRRLSENMIAGQIENHNKSRRQIRDIVHNMDLFTVKEKRAVEFKAKAHVILLIGTGVQMNKLTGAVDMIESPAIIEAMEPGVDYYSVSFSSESKFMCELSCVARKAHGGKSNSPMLIDSSKGKVEGTIDKLLEDKGSPDKPKADILHRYTNENLAADVDAMNNLLVGGDFDRGHSRINRNQTLQSKQRGAFGADIDKIMKKSARGGRLTQEEALKTSFILRGGSTVKLEGDIDVDEMIAVGNSPNGAKERLNVTADDEEDDLEGLEGLSVSGLGALNGSRNKKTQGKGEEGNGEVEFVPFKRKNSMISSKRYKEPSSVKYRK</sequence>
<dbReference type="CDD" id="cd00038">
    <property type="entry name" value="CAP_ED"/>
    <property type="match status" value="1"/>
</dbReference>
<evidence type="ECO:0000256" key="7">
    <source>
        <dbReference type="ARBA" id="ARBA00023065"/>
    </source>
</evidence>
<dbReference type="PROSITE" id="PS50042">
    <property type="entry name" value="CNMP_BINDING_3"/>
    <property type="match status" value="1"/>
</dbReference>
<feature type="transmembrane region" description="Helical" evidence="11">
    <location>
        <begin position="58"/>
        <end position="77"/>
    </location>
</feature>
<comment type="subcellular location">
    <subcellularLocation>
        <location evidence="1">Cell membrane</location>
        <topology evidence="1">Multi-pass membrane protein</topology>
    </subcellularLocation>
</comment>
<keyword evidence="7" id="KW-0406">Ion transport</keyword>
<feature type="transmembrane region" description="Helical" evidence="11">
    <location>
        <begin position="729"/>
        <end position="747"/>
    </location>
</feature>
<organism evidence="13 14">
    <name type="scientific">Triparma columacea</name>
    <dbReference type="NCBI Taxonomy" id="722753"/>
    <lineage>
        <taxon>Eukaryota</taxon>
        <taxon>Sar</taxon>
        <taxon>Stramenopiles</taxon>
        <taxon>Ochrophyta</taxon>
        <taxon>Bolidophyceae</taxon>
        <taxon>Parmales</taxon>
        <taxon>Triparmaceae</taxon>
        <taxon>Triparma</taxon>
    </lineage>
</organism>
<feature type="transmembrane region" description="Helical" evidence="11">
    <location>
        <begin position="208"/>
        <end position="231"/>
    </location>
</feature>
<dbReference type="Pfam" id="PF00520">
    <property type="entry name" value="Ion_trans"/>
    <property type="match status" value="1"/>
</dbReference>
<dbReference type="SMART" id="SM00100">
    <property type="entry name" value="cNMP"/>
    <property type="match status" value="1"/>
</dbReference>
<evidence type="ECO:0000256" key="3">
    <source>
        <dbReference type="ARBA" id="ARBA00022475"/>
    </source>
</evidence>
<dbReference type="SUPFAM" id="SSF81324">
    <property type="entry name" value="Voltage-gated potassium channels"/>
    <property type="match status" value="1"/>
</dbReference>
<evidence type="ECO:0000256" key="8">
    <source>
        <dbReference type="ARBA" id="ARBA00023136"/>
    </source>
</evidence>
<evidence type="ECO:0000256" key="5">
    <source>
        <dbReference type="ARBA" id="ARBA00022989"/>
    </source>
</evidence>
<feature type="transmembrane region" description="Helical" evidence="11">
    <location>
        <begin position="369"/>
        <end position="389"/>
    </location>
</feature>
<dbReference type="PANTHER" id="PTHR10110:SF86">
    <property type="entry name" value="SODIUM_HYDROGEN EXCHANGER 7"/>
    <property type="match status" value="1"/>
</dbReference>
<protein>
    <recommendedName>
        <fullName evidence="12">Cyclic nucleotide-binding domain-containing protein</fullName>
    </recommendedName>
</protein>
<feature type="transmembrane region" description="Helical" evidence="11">
    <location>
        <begin position="328"/>
        <end position="349"/>
    </location>
</feature>
<dbReference type="InterPro" id="IPR006153">
    <property type="entry name" value="Cation/H_exchanger_TM"/>
</dbReference>
<dbReference type="InterPro" id="IPR005821">
    <property type="entry name" value="Ion_trans_dom"/>
</dbReference>
<evidence type="ECO:0000256" key="6">
    <source>
        <dbReference type="ARBA" id="ARBA00023053"/>
    </source>
</evidence>
<feature type="transmembrane region" description="Helical" evidence="11">
    <location>
        <begin position="280"/>
        <end position="308"/>
    </location>
</feature>
<dbReference type="Gene3D" id="2.60.120.10">
    <property type="entry name" value="Jelly Rolls"/>
    <property type="match status" value="1"/>
</dbReference>
<dbReference type="SUPFAM" id="SSF51206">
    <property type="entry name" value="cAMP-binding domain-like"/>
    <property type="match status" value="1"/>
</dbReference>
<feature type="domain" description="Cyclic nucleotide-binding" evidence="12">
    <location>
        <begin position="944"/>
        <end position="1064"/>
    </location>
</feature>
<dbReference type="Gene3D" id="1.20.120.350">
    <property type="entry name" value="Voltage-gated potassium channels. Chain C"/>
    <property type="match status" value="1"/>
</dbReference>
<dbReference type="GO" id="GO:0051453">
    <property type="term" value="P:regulation of intracellular pH"/>
    <property type="evidence" value="ECO:0007669"/>
    <property type="project" value="TreeGrafter"/>
</dbReference>
<dbReference type="GO" id="GO:0015385">
    <property type="term" value="F:sodium:proton antiporter activity"/>
    <property type="evidence" value="ECO:0007669"/>
    <property type="project" value="InterPro"/>
</dbReference>
<evidence type="ECO:0000313" key="14">
    <source>
        <dbReference type="Proteomes" id="UP001165065"/>
    </source>
</evidence>
<evidence type="ECO:0000259" key="12">
    <source>
        <dbReference type="PROSITE" id="PS50042"/>
    </source>
</evidence>
<comment type="caution">
    <text evidence="13">The sequence shown here is derived from an EMBL/GenBank/DDBJ whole genome shotgun (WGS) entry which is preliminary data.</text>
</comment>
<feature type="region of interest" description="Disordered" evidence="10">
    <location>
        <begin position="1330"/>
        <end position="1358"/>
    </location>
</feature>
<feature type="transmembrane region" description="Helical" evidence="11">
    <location>
        <begin position="441"/>
        <end position="462"/>
    </location>
</feature>
<evidence type="ECO:0000256" key="11">
    <source>
        <dbReference type="SAM" id="Phobius"/>
    </source>
</evidence>
<keyword evidence="9" id="KW-0739">Sodium transport</keyword>
<feature type="transmembrane region" description="Helical" evidence="11">
    <location>
        <begin position="661"/>
        <end position="684"/>
    </location>
</feature>
<evidence type="ECO:0000256" key="10">
    <source>
        <dbReference type="SAM" id="MobiDB-lite"/>
    </source>
</evidence>
<evidence type="ECO:0000256" key="1">
    <source>
        <dbReference type="ARBA" id="ARBA00004651"/>
    </source>
</evidence>
<dbReference type="Pfam" id="PF00999">
    <property type="entry name" value="Na_H_Exchanger"/>
    <property type="match status" value="1"/>
</dbReference>
<dbReference type="InterPro" id="IPR018422">
    <property type="entry name" value="Cation/H_exchanger_CPA1"/>
</dbReference>
<gene>
    <name evidence="13" type="ORF">TrCOL_g1568</name>
</gene>
<feature type="transmembrane region" description="Helical" evidence="11">
    <location>
        <begin position="164"/>
        <end position="188"/>
    </location>
</feature>
<dbReference type="EMBL" id="BRYA01000035">
    <property type="protein sequence ID" value="GMI33794.1"/>
    <property type="molecule type" value="Genomic_DNA"/>
</dbReference>
<dbReference type="InterPro" id="IPR027359">
    <property type="entry name" value="Volt_channel_dom_sf"/>
</dbReference>
<dbReference type="GO" id="GO:0005216">
    <property type="term" value="F:monoatomic ion channel activity"/>
    <property type="evidence" value="ECO:0007669"/>
    <property type="project" value="InterPro"/>
</dbReference>
<dbReference type="OrthoDB" id="441412at2759"/>
<dbReference type="InterPro" id="IPR018490">
    <property type="entry name" value="cNMP-bd_dom_sf"/>
</dbReference>
<dbReference type="InterPro" id="IPR000595">
    <property type="entry name" value="cNMP-bd_dom"/>
</dbReference>
<keyword evidence="8 11" id="KW-0472">Membrane</keyword>
<feature type="transmembrane region" description="Helical" evidence="11">
    <location>
        <begin position="409"/>
        <end position="429"/>
    </location>
</feature>
<feature type="transmembrane region" description="Helical" evidence="11">
    <location>
        <begin position="84"/>
        <end position="103"/>
    </location>
</feature>
<name>A0A9W7G5F9_9STRA</name>
<evidence type="ECO:0000256" key="9">
    <source>
        <dbReference type="ARBA" id="ARBA00023201"/>
    </source>
</evidence>
<evidence type="ECO:0000313" key="13">
    <source>
        <dbReference type="EMBL" id="GMI33794.1"/>
    </source>
</evidence>
<dbReference type="GO" id="GO:0005886">
    <property type="term" value="C:plasma membrane"/>
    <property type="evidence" value="ECO:0007669"/>
    <property type="project" value="UniProtKB-SubCell"/>
</dbReference>
<feature type="transmembrane region" description="Helical" evidence="11">
    <location>
        <begin position="696"/>
        <end position="717"/>
    </location>
</feature>
<proteinExistence type="predicted"/>
<evidence type="ECO:0000256" key="4">
    <source>
        <dbReference type="ARBA" id="ARBA00022692"/>
    </source>
</evidence>
<dbReference type="PANTHER" id="PTHR10110">
    <property type="entry name" value="SODIUM/HYDROGEN EXCHANGER"/>
    <property type="match status" value="1"/>
</dbReference>
<keyword evidence="14" id="KW-1185">Reference proteome</keyword>